<evidence type="ECO:0000256" key="5">
    <source>
        <dbReference type="ARBA" id="ARBA00022679"/>
    </source>
</evidence>
<keyword evidence="4 9" id="KW-0032">Aminotransferase</keyword>
<comment type="caution">
    <text evidence="9">The sequence shown here is derived from an EMBL/GenBank/DDBJ whole genome shotgun (WGS) entry which is preliminary data.</text>
</comment>
<dbReference type="InterPro" id="IPR015422">
    <property type="entry name" value="PyrdxlP-dep_Trfase_small"/>
</dbReference>
<comment type="similarity">
    <text evidence="2">Belongs to the class-I pyridoxal-phosphate-dependent aminotransferase family.</text>
</comment>
<evidence type="ECO:0000256" key="7">
    <source>
        <dbReference type="ARBA" id="ARBA00049185"/>
    </source>
</evidence>
<dbReference type="Proteomes" id="UP001144323">
    <property type="component" value="Unassembled WGS sequence"/>
</dbReference>
<evidence type="ECO:0000256" key="3">
    <source>
        <dbReference type="ARBA" id="ARBA00012753"/>
    </source>
</evidence>
<comment type="cofactor">
    <cofactor evidence="1">
        <name>pyridoxal 5'-phosphate</name>
        <dbReference type="ChEBI" id="CHEBI:597326"/>
    </cofactor>
</comment>
<keyword evidence="10" id="KW-1185">Reference proteome</keyword>
<name>A0A9W6GXB6_9HYPH</name>
<dbReference type="Gene3D" id="3.40.640.10">
    <property type="entry name" value="Type I PLP-dependent aspartate aminotransferase-like (Major domain)"/>
    <property type="match status" value="1"/>
</dbReference>
<evidence type="ECO:0000256" key="1">
    <source>
        <dbReference type="ARBA" id="ARBA00001933"/>
    </source>
</evidence>
<dbReference type="NCBIfam" id="NF004621">
    <property type="entry name" value="PRK05957.1"/>
    <property type="match status" value="1"/>
</dbReference>
<dbReference type="SUPFAM" id="SSF53383">
    <property type="entry name" value="PLP-dependent transferases"/>
    <property type="match status" value="1"/>
</dbReference>
<dbReference type="EC" id="2.6.1.1" evidence="3"/>
<gene>
    <name evidence="9" type="ORF">LMG27198_36430</name>
</gene>
<dbReference type="Gene3D" id="3.90.1150.10">
    <property type="entry name" value="Aspartate Aminotransferase, domain 1"/>
    <property type="match status" value="1"/>
</dbReference>
<sequence>MDQSRRLQAVQTPIIPVIADLIRSNPGTISLGQGVVNYGPPPAASLQIARFLSDSENHKYQATAGAPALVDALTGKLAAENGVAVGEAHGNRLMVTAGGNQAFFNAILAILDPDDEVILPVPYYFNHEMAIVMANARPVLVRTDENFQLDIDAIRAAITPRTRAILTVSPNNPSGAVYPETALRAVNALCAERGLFHISDEAYEYFTYDDARHFSPAAIPGAAAHTISLYSMSKAYGFASWRIGWMAYPERLEAAIRKIQDTVIICPPVIAQYAALGALEEGRAFVQAKVQRLAKTRAMVKRELSVLQQEGLADVPEAAGALYYLMRVKSPLAPQDYARRLIEAHRIAVIPGDAFGLTQGCHLRVAYGALQPETAAEGVGRLVAGVRALAEVGAG</sequence>
<dbReference type="InterPro" id="IPR004839">
    <property type="entry name" value="Aminotransferase_I/II_large"/>
</dbReference>
<dbReference type="CDD" id="cd00609">
    <property type="entry name" value="AAT_like"/>
    <property type="match status" value="1"/>
</dbReference>
<evidence type="ECO:0000256" key="6">
    <source>
        <dbReference type="ARBA" id="ARBA00022898"/>
    </source>
</evidence>
<evidence type="ECO:0000313" key="10">
    <source>
        <dbReference type="Proteomes" id="UP001144323"/>
    </source>
</evidence>
<dbReference type="AlphaFoldDB" id="A0A9W6GXB6"/>
<evidence type="ECO:0000313" key="9">
    <source>
        <dbReference type="EMBL" id="GLI94651.1"/>
    </source>
</evidence>
<evidence type="ECO:0000256" key="4">
    <source>
        <dbReference type="ARBA" id="ARBA00022576"/>
    </source>
</evidence>
<dbReference type="PANTHER" id="PTHR46383:SF5">
    <property type="entry name" value="AMINOTRANSFERASE CLASS I_CLASSII DOMAIN-CONTAINING PROTEIN"/>
    <property type="match status" value="1"/>
</dbReference>
<dbReference type="GO" id="GO:0004069">
    <property type="term" value="F:L-aspartate:2-oxoglutarate aminotransferase activity"/>
    <property type="evidence" value="ECO:0007669"/>
    <property type="project" value="UniProtKB-EC"/>
</dbReference>
<comment type="catalytic activity">
    <reaction evidence="7">
        <text>L-aspartate + 2-oxoglutarate = oxaloacetate + L-glutamate</text>
        <dbReference type="Rhea" id="RHEA:21824"/>
        <dbReference type="ChEBI" id="CHEBI:16452"/>
        <dbReference type="ChEBI" id="CHEBI:16810"/>
        <dbReference type="ChEBI" id="CHEBI:29985"/>
        <dbReference type="ChEBI" id="CHEBI:29991"/>
        <dbReference type="EC" id="2.6.1.1"/>
    </reaction>
</comment>
<dbReference type="RefSeq" id="WP_281804775.1">
    <property type="nucleotide sequence ID" value="NZ_BSEC01000001.1"/>
</dbReference>
<dbReference type="GO" id="GO:0006520">
    <property type="term" value="P:amino acid metabolic process"/>
    <property type="evidence" value="ECO:0007669"/>
    <property type="project" value="InterPro"/>
</dbReference>
<feature type="domain" description="Aminotransferase class I/classII large" evidence="8">
    <location>
        <begin position="29"/>
        <end position="382"/>
    </location>
</feature>
<accession>A0A9W6GXB6</accession>
<dbReference type="Pfam" id="PF00155">
    <property type="entry name" value="Aminotran_1_2"/>
    <property type="match status" value="1"/>
</dbReference>
<dbReference type="PANTHER" id="PTHR46383">
    <property type="entry name" value="ASPARTATE AMINOTRANSFERASE"/>
    <property type="match status" value="1"/>
</dbReference>
<keyword evidence="6" id="KW-0663">Pyridoxal phosphate</keyword>
<evidence type="ECO:0000259" key="8">
    <source>
        <dbReference type="Pfam" id="PF00155"/>
    </source>
</evidence>
<dbReference type="InterPro" id="IPR015421">
    <property type="entry name" value="PyrdxlP-dep_Trfase_major"/>
</dbReference>
<organism evidence="9 10">
    <name type="scientific">Methylocystis echinoides</name>
    <dbReference type="NCBI Taxonomy" id="29468"/>
    <lineage>
        <taxon>Bacteria</taxon>
        <taxon>Pseudomonadati</taxon>
        <taxon>Pseudomonadota</taxon>
        <taxon>Alphaproteobacteria</taxon>
        <taxon>Hyphomicrobiales</taxon>
        <taxon>Methylocystaceae</taxon>
        <taxon>Methylocystis</taxon>
    </lineage>
</organism>
<reference evidence="9" key="1">
    <citation type="journal article" date="2023" name="Int. J. Syst. Evol. Microbiol.">
        <title>Methylocystis iwaonis sp. nov., a type II methane-oxidizing bacterium from surface soil of a rice paddy field in Japan, and emended description of the genus Methylocystis (ex Whittenbury et al. 1970) Bowman et al. 1993.</title>
        <authorList>
            <person name="Kaise H."/>
            <person name="Sawadogo J.B."/>
            <person name="Alam M.S."/>
            <person name="Ueno C."/>
            <person name="Dianou D."/>
            <person name="Shinjo R."/>
            <person name="Asakawa S."/>
        </authorList>
    </citation>
    <scope>NUCLEOTIDE SEQUENCE</scope>
    <source>
        <strain evidence="9">LMG27198</strain>
    </source>
</reference>
<keyword evidence="5" id="KW-0808">Transferase</keyword>
<dbReference type="InterPro" id="IPR015424">
    <property type="entry name" value="PyrdxlP-dep_Trfase"/>
</dbReference>
<dbReference type="InterPro" id="IPR050596">
    <property type="entry name" value="AspAT/PAT-like"/>
</dbReference>
<protein>
    <recommendedName>
        <fullName evidence="3">aspartate transaminase</fullName>
        <ecNumber evidence="3">2.6.1.1</ecNumber>
    </recommendedName>
</protein>
<evidence type="ECO:0000256" key="2">
    <source>
        <dbReference type="ARBA" id="ARBA00007441"/>
    </source>
</evidence>
<dbReference type="GO" id="GO:0030170">
    <property type="term" value="F:pyridoxal phosphate binding"/>
    <property type="evidence" value="ECO:0007669"/>
    <property type="project" value="InterPro"/>
</dbReference>
<proteinExistence type="inferred from homology"/>
<dbReference type="EMBL" id="BSEC01000001">
    <property type="protein sequence ID" value="GLI94651.1"/>
    <property type="molecule type" value="Genomic_DNA"/>
</dbReference>